<dbReference type="EMBL" id="CM047909">
    <property type="protein sequence ID" value="KAJ0080573.1"/>
    <property type="molecule type" value="Genomic_DNA"/>
</dbReference>
<reference evidence="2" key="1">
    <citation type="journal article" date="2023" name="G3 (Bethesda)">
        <title>Genome assembly and association tests identify interacting loci associated with vigor, precocity, and sex in interspecific pistachio rootstocks.</title>
        <authorList>
            <person name="Palmer W."/>
            <person name="Jacygrad E."/>
            <person name="Sagayaradj S."/>
            <person name="Cavanaugh K."/>
            <person name="Han R."/>
            <person name="Bertier L."/>
            <person name="Beede B."/>
            <person name="Kafkas S."/>
            <person name="Golino D."/>
            <person name="Preece J."/>
            <person name="Michelmore R."/>
        </authorList>
    </citation>
    <scope>NUCLEOTIDE SEQUENCE [LARGE SCALE GENOMIC DNA]</scope>
</reference>
<protein>
    <submittedName>
        <fullName evidence="1">Uncharacterized protein</fullName>
    </submittedName>
</protein>
<comment type="caution">
    <text evidence="1">The sequence shown here is derived from an EMBL/GenBank/DDBJ whole genome shotgun (WGS) entry which is preliminary data.</text>
</comment>
<evidence type="ECO:0000313" key="2">
    <source>
        <dbReference type="Proteomes" id="UP001164250"/>
    </source>
</evidence>
<dbReference type="Proteomes" id="UP001164250">
    <property type="component" value="Chromosome 13"/>
</dbReference>
<accession>A0ACC1A2H5</accession>
<evidence type="ECO:0000313" key="1">
    <source>
        <dbReference type="EMBL" id="KAJ0080573.1"/>
    </source>
</evidence>
<name>A0ACC1A2H5_9ROSI</name>
<sequence length="161" mass="18330">MSSVKTTILEVNLVSAQQLSEKKSSKMKTYVVAYIDSKKKHFSRVDKDGDGNPTWNDKFFFVIDRDSELFTSTSSMVLEIYKVRRFKKDKRIGSANVLLEDLMQKGCSSNNETLGHRFMAFHVRRSSGNPQGILNIGVVTLQQTFSRFLGSKTSLDYRNLS</sequence>
<organism evidence="1 2">
    <name type="scientific">Pistacia atlantica</name>
    <dbReference type="NCBI Taxonomy" id="434234"/>
    <lineage>
        <taxon>Eukaryota</taxon>
        <taxon>Viridiplantae</taxon>
        <taxon>Streptophyta</taxon>
        <taxon>Embryophyta</taxon>
        <taxon>Tracheophyta</taxon>
        <taxon>Spermatophyta</taxon>
        <taxon>Magnoliopsida</taxon>
        <taxon>eudicotyledons</taxon>
        <taxon>Gunneridae</taxon>
        <taxon>Pentapetalae</taxon>
        <taxon>rosids</taxon>
        <taxon>malvids</taxon>
        <taxon>Sapindales</taxon>
        <taxon>Anacardiaceae</taxon>
        <taxon>Pistacia</taxon>
    </lineage>
</organism>
<gene>
    <name evidence="1" type="ORF">Patl1_23860</name>
</gene>
<keyword evidence="2" id="KW-1185">Reference proteome</keyword>
<proteinExistence type="predicted"/>